<accession>A0AAU7BVZ5</accession>
<organism evidence="2">
    <name type="scientific">Pontimicrobium sp. SW4</name>
    <dbReference type="NCBI Taxonomy" id="3153519"/>
    <lineage>
        <taxon>Bacteria</taxon>
        <taxon>Pseudomonadati</taxon>
        <taxon>Bacteroidota</taxon>
        <taxon>Flavobacteriia</taxon>
        <taxon>Flavobacteriales</taxon>
        <taxon>Flavobacteriaceae</taxon>
        <taxon>Pontimicrobium</taxon>
    </lineage>
</organism>
<dbReference type="PROSITE" id="PS51257">
    <property type="entry name" value="PROKAR_LIPOPROTEIN"/>
    <property type="match status" value="1"/>
</dbReference>
<evidence type="ECO:0000313" key="2">
    <source>
        <dbReference type="EMBL" id="XBG62266.1"/>
    </source>
</evidence>
<dbReference type="AlphaFoldDB" id="A0AAU7BVZ5"/>
<sequence>MKLSYYLLCLVFIIGFSCKENKAVDKKEETLEISIKENETQMKALMQKHLDAVSNKDIETLKSTMSPKGYMRLILPQSEIMEGVDAFIKYHIDWFAVDNGWTFETKILETKVGATLGMAIIEIVYREPDRNGEPYFNRMVVSYVLEKTDGNWYVIKDHASSVEKSTDKTE</sequence>
<name>A0AAU7BVZ5_9FLAO</name>
<feature type="domain" description="SnoaL-like" evidence="1">
    <location>
        <begin position="43"/>
        <end position="161"/>
    </location>
</feature>
<protein>
    <submittedName>
        <fullName evidence="2">Nuclear transport factor 2 family protein</fullName>
    </submittedName>
</protein>
<dbReference type="SUPFAM" id="SSF54427">
    <property type="entry name" value="NTF2-like"/>
    <property type="match status" value="1"/>
</dbReference>
<reference evidence="2" key="1">
    <citation type="submission" date="2024-05" db="EMBL/GenBank/DDBJ databases">
        <title>Pontimicrobium maritimus sp. nov., isolated form sea water.</title>
        <authorList>
            <person name="Muhammad N."/>
            <person name="Vuong T.Q."/>
            <person name="Han H.L."/>
            <person name="Kim S.-G."/>
        </authorList>
    </citation>
    <scope>NUCLEOTIDE SEQUENCE</scope>
    <source>
        <strain evidence="2">SW4</strain>
    </source>
</reference>
<evidence type="ECO:0000259" key="1">
    <source>
        <dbReference type="Pfam" id="PF13474"/>
    </source>
</evidence>
<dbReference type="Gene3D" id="3.10.450.50">
    <property type="match status" value="1"/>
</dbReference>
<dbReference type="Pfam" id="PF13474">
    <property type="entry name" value="SnoaL_3"/>
    <property type="match status" value="1"/>
</dbReference>
<proteinExistence type="predicted"/>
<dbReference type="EMBL" id="CP157199">
    <property type="protein sequence ID" value="XBG62266.1"/>
    <property type="molecule type" value="Genomic_DNA"/>
</dbReference>
<gene>
    <name evidence="2" type="ORF">ABGB03_05025</name>
</gene>
<dbReference type="InterPro" id="IPR032710">
    <property type="entry name" value="NTF2-like_dom_sf"/>
</dbReference>
<dbReference type="InterPro" id="IPR037401">
    <property type="entry name" value="SnoaL-like"/>
</dbReference>
<dbReference type="RefSeq" id="WP_347925373.1">
    <property type="nucleotide sequence ID" value="NZ_CP157199.1"/>
</dbReference>